<keyword evidence="2" id="KW-1185">Reference proteome</keyword>
<dbReference type="Pfam" id="PF05258">
    <property type="entry name" value="DciA"/>
    <property type="match status" value="1"/>
</dbReference>
<organism evidence="1 2">
    <name type="scientific">Aliivibrio sifiae</name>
    <dbReference type="NCBI Taxonomy" id="566293"/>
    <lineage>
        <taxon>Bacteria</taxon>
        <taxon>Pseudomonadati</taxon>
        <taxon>Pseudomonadota</taxon>
        <taxon>Gammaproteobacteria</taxon>
        <taxon>Vibrionales</taxon>
        <taxon>Vibrionaceae</taxon>
        <taxon>Aliivibrio</taxon>
    </lineage>
</organism>
<evidence type="ECO:0008006" key="3">
    <source>
        <dbReference type="Google" id="ProtNLM"/>
    </source>
</evidence>
<gene>
    <name evidence="1" type="ORF">GCM10007855_37530</name>
</gene>
<dbReference type="Proteomes" id="UP001156660">
    <property type="component" value="Unassembled WGS sequence"/>
</dbReference>
<name>A0ABQ6ARV1_9GAMM</name>
<accession>A0ABQ6ARV1</accession>
<evidence type="ECO:0000313" key="1">
    <source>
        <dbReference type="EMBL" id="GLR76878.1"/>
    </source>
</evidence>
<evidence type="ECO:0000313" key="2">
    <source>
        <dbReference type="Proteomes" id="UP001156660"/>
    </source>
</evidence>
<dbReference type="InterPro" id="IPR007922">
    <property type="entry name" value="DciA-like"/>
</dbReference>
<comment type="caution">
    <text evidence="1">The sequence shown here is derived from an EMBL/GenBank/DDBJ whole genome shotgun (WGS) entry which is preliminary data.</text>
</comment>
<dbReference type="EMBL" id="BSOU01000015">
    <property type="protein sequence ID" value="GLR76878.1"/>
    <property type="molecule type" value="Genomic_DNA"/>
</dbReference>
<proteinExistence type="predicted"/>
<dbReference type="RefSeq" id="WP_245922063.1">
    <property type="nucleotide sequence ID" value="NZ_BSOU01000015.1"/>
</dbReference>
<reference evidence="2" key="1">
    <citation type="journal article" date="2019" name="Int. J. Syst. Evol. Microbiol.">
        <title>The Global Catalogue of Microorganisms (GCM) 10K type strain sequencing project: providing services to taxonomists for standard genome sequencing and annotation.</title>
        <authorList>
            <consortium name="The Broad Institute Genomics Platform"/>
            <consortium name="The Broad Institute Genome Sequencing Center for Infectious Disease"/>
            <person name="Wu L."/>
            <person name="Ma J."/>
        </authorList>
    </citation>
    <scope>NUCLEOTIDE SEQUENCE [LARGE SCALE GENOMIC DNA]</scope>
    <source>
        <strain evidence="2">NBRC 105001</strain>
    </source>
</reference>
<protein>
    <recommendedName>
        <fullName evidence="3">RNA-binding protein</fullName>
    </recommendedName>
</protein>
<sequence>MMRDHRPQPANDFFNNTRFKDLQEKAIILSKLSQVLKDSLPTGCEDHCRVANYRQGSLVIEVSSSVWATRINYERLAILSAFRRHGLPGLSNLEIKINPDLARSFVGEKPAVYKSEKQAKRELSAAAASALEMVAETASPKLKKRLESLAALANKK</sequence>